<proteinExistence type="predicted"/>
<feature type="domain" description="Glycosyl transferase family 28 C-terminal" evidence="1">
    <location>
        <begin position="1"/>
        <end position="101"/>
    </location>
</feature>
<accession>A0ABW4CUH8</accession>
<gene>
    <name evidence="2" type="ORF">ACFQ5K_06775</name>
</gene>
<evidence type="ECO:0000313" key="2">
    <source>
        <dbReference type="EMBL" id="MFD1441071.1"/>
    </source>
</evidence>
<keyword evidence="3" id="KW-1185">Reference proteome</keyword>
<evidence type="ECO:0000259" key="1">
    <source>
        <dbReference type="Pfam" id="PF04101"/>
    </source>
</evidence>
<sequence>MIFVTVGTHEQGFDRLIKAIDEQVRDGEIVESVTMQIGYSTYKPRYCKFKQFMSYDEMRQYVKQADIVITHGGPASFIDVLNANKIPIVAPRLKEYGEHVNLDYS</sequence>
<organism evidence="2 3">
    <name type="scientific">Lacticaseibacillus hegangensis</name>
    <dbReference type="NCBI Taxonomy" id="2486010"/>
    <lineage>
        <taxon>Bacteria</taxon>
        <taxon>Bacillati</taxon>
        <taxon>Bacillota</taxon>
        <taxon>Bacilli</taxon>
        <taxon>Lactobacillales</taxon>
        <taxon>Lactobacillaceae</taxon>
        <taxon>Lacticaseibacillus</taxon>
    </lineage>
</organism>
<dbReference type="EMBL" id="JBHTOK010000059">
    <property type="protein sequence ID" value="MFD1441071.1"/>
    <property type="molecule type" value="Genomic_DNA"/>
</dbReference>
<comment type="caution">
    <text evidence="2">The sequence shown here is derived from an EMBL/GenBank/DDBJ whole genome shotgun (WGS) entry which is preliminary data.</text>
</comment>
<dbReference type="Proteomes" id="UP001597212">
    <property type="component" value="Unassembled WGS sequence"/>
</dbReference>
<name>A0ABW4CUH8_9LACO</name>
<reference evidence="3" key="1">
    <citation type="journal article" date="2019" name="Int. J. Syst. Evol. Microbiol.">
        <title>The Global Catalogue of Microorganisms (GCM) 10K type strain sequencing project: providing services to taxonomists for standard genome sequencing and annotation.</title>
        <authorList>
            <consortium name="The Broad Institute Genomics Platform"/>
            <consortium name="The Broad Institute Genome Sequencing Center for Infectious Disease"/>
            <person name="Wu L."/>
            <person name="Ma J."/>
        </authorList>
    </citation>
    <scope>NUCLEOTIDE SEQUENCE [LARGE SCALE GENOMIC DNA]</scope>
    <source>
        <strain evidence="3">CCM 8912</strain>
    </source>
</reference>
<dbReference type="InterPro" id="IPR007235">
    <property type="entry name" value="Glyco_trans_28_C"/>
</dbReference>
<dbReference type="Gene3D" id="3.40.50.2000">
    <property type="entry name" value="Glycogen Phosphorylase B"/>
    <property type="match status" value="1"/>
</dbReference>
<protein>
    <submittedName>
        <fullName evidence="2">Glycosyltransferase</fullName>
    </submittedName>
</protein>
<evidence type="ECO:0000313" key="3">
    <source>
        <dbReference type="Proteomes" id="UP001597212"/>
    </source>
</evidence>
<dbReference type="Pfam" id="PF04101">
    <property type="entry name" value="Glyco_tran_28_C"/>
    <property type="match status" value="1"/>
</dbReference>
<dbReference type="RefSeq" id="WP_125757708.1">
    <property type="nucleotide sequence ID" value="NZ_JBHTOK010000059.1"/>
</dbReference>